<dbReference type="Proteomes" id="UP000825051">
    <property type="component" value="Chromosome"/>
</dbReference>
<dbReference type="RefSeq" id="WP_220165816.1">
    <property type="nucleotide sequence ID" value="NZ_CP080507.1"/>
</dbReference>
<feature type="signal peptide" evidence="1">
    <location>
        <begin position="1"/>
        <end position="25"/>
    </location>
</feature>
<dbReference type="EMBL" id="CP080507">
    <property type="protein sequence ID" value="QYM80515.1"/>
    <property type="molecule type" value="Genomic_DNA"/>
</dbReference>
<feature type="chain" id="PRO_5034634421" description="Preprotein translocase subunit SecD" evidence="1">
    <location>
        <begin position="26"/>
        <end position="166"/>
    </location>
</feature>
<gene>
    <name evidence="2" type="ORF">K0B96_07880</name>
</gene>
<dbReference type="PROSITE" id="PS51257">
    <property type="entry name" value="PROKAR_LIPOPROTEIN"/>
    <property type="match status" value="1"/>
</dbReference>
<proteinExistence type="predicted"/>
<accession>A0A8F9XIL0</accession>
<reference evidence="2" key="1">
    <citation type="submission" date="2021-08" db="EMBL/GenBank/DDBJ databases">
        <title>Genome of a novel bacterium of the phylum Verrucomicrobia, Oleiharenicola sp. KSB-15.</title>
        <authorList>
            <person name="Chung J.-H."/>
            <person name="Ahn J.-H."/>
            <person name="Yoon Y."/>
            <person name="Kim D.-Y."/>
            <person name="An S.-H."/>
            <person name="Park I."/>
            <person name="Yeon J."/>
        </authorList>
    </citation>
    <scope>NUCLEOTIDE SEQUENCE</scope>
    <source>
        <strain evidence="2">KSB-15</strain>
    </source>
</reference>
<protein>
    <recommendedName>
        <fullName evidence="4">Preprotein translocase subunit SecD</fullName>
    </recommendedName>
</protein>
<sequence>MIIFPGKLLTLCGVLAGLLALSGCASTPKPTASAVAARFYVELPSANATLATLPQSGVQIPIGPRPVFSEFDVTSAQVAQLELGRCLLFQLSPAAARDLYRLSVAHHGLRLVLFLNGAPFGARRLDSAIDDGMIAIFVEQPESALPALAAGVQETCAEVARARRKS</sequence>
<name>A0A8F9XIL0_9BACT</name>
<evidence type="ECO:0000256" key="1">
    <source>
        <dbReference type="SAM" id="SignalP"/>
    </source>
</evidence>
<keyword evidence="3" id="KW-1185">Reference proteome</keyword>
<evidence type="ECO:0000313" key="3">
    <source>
        <dbReference type="Proteomes" id="UP000825051"/>
    </source>
</evidence>
<dbReference type="AlphaFoldDB" id="A0A8F9XIL0"/>
<evidence type="ECO:0000313" key="2">
    <source>
        <dbReference type="EMBL" id="QYM80515.1"/>
    </source>
</evidence>
<dbReference type="KEGG" id="ole:K0B96_07880"/>
<evidence type="ECO:0008006" key="4">
    <source>
        <dbReference type="Google" id="ProtNLM"/>
    </source>
</evidence>
<organism evidence="2 3">
    <name type="scientific">Horticoccus luteus</name>
    <dbReference type="NCBI Taxonomy" id="2862869"/>
    <lineage>
        <taxon>Bacteria</taxon>
        <taxon>Pseudomonadati</taxon>
        <taxon>Verrucomicrobiota</taxon>
        <taxon>Opitutia</taxon>
        <taxon>Opitutales</taxon>
        <taxon>Opitutaceae</taxon>
        <taxon>Horticoccus</taxon>
    </lineage>
</organism>
<keyword evidence="1" id="KW-0732">Signal</keyword>